<protein>
    <recommendedName>
        <fullName evidence="3">Preprotein translocase subunit SecY</fullName>
    </recommendedName>
</protein>
<evidence type="ECO:0008006" key="3">
    <source>
        <dbReference type="Google" id="ProtNLM"/>
    </source>
</evidence>
<feature type="non-terminal residue" evidence="2">
    <location>
        <position position="1"/>
    </location>
</feature>
<name>A0A382ND01_9ZZZZ</name>
<proteinExistence type="predicted"/>
<dbReference type="EMBL" id="UINC01098714">
    <property type="protein sequence ID" value="SVC57451.1"/>
    <property type="molecule type" value="Genomic_DNA"/>
</dbReference>
<gene>
    <name evidence="2" type="ORF">METZ01_LOCUS310305</name>
</gene>
<dbReference type="AlphaFoldDB" id="A0A382ND01"/>
<dbReference type="InterPro" id="IPR023201">
    <property type="entry name" value="SecY_dom_sf"/>
</dbReference>
<keyword evidence="1" id="KW-0472">Membrane</keyword>
<dbReference type="Gene3D" id="1.10.3370.10">
    <property type="entry name" value="SecY subunit domain"/>
    <property type="match status" value="1"/>
</dbReference>
<sequence length="32" mass="3601">MFVIPDLRRRILFTIGVLIVVRMGAHIPIPGV</sequence>
<keyword evidence="1" id="KW-0812">Transmembrane</keyword>
<dbReference type="SUPFAM" id="SSF103491">
    <property type="entry name" value="Preprotein translocase SecY subunit"/>
    <property type="match status" value="1"/>
</dbReference>
<reference evidence="2" key="1">
    <citation type="submission" date="2018-05" db="EMBL/GenBank/DDBJ databases">
        <authorList>
            <person name="Lanie J.A."/>
            <person name="Ng W.-L."/>
            <person name="Kazmierczak K.M."/>
            <person name="Andrzejewski T.M."/>
            <person name="Davidsen T.M."/>
            <person name="Wayne K.J."/>
            <person name="Tettelin H."/>
            <person name="Glass J.I."/>
            <person name="Rusch D."/>
            <person name="Podicherti R."/>
            <person name="Tsui H.-C.T."/>
            <person name="Winkler M.E."/>
        </authorList>
    </citation>
    <scope>NUCLEOTIDE SEQUENCE</scope>
</reference>
<evidence type="ECO:0000313" key="2">
    <source>
        <dbReference type="EMBL" id="SVC57451.1"/>
    </source>
</evidence>
<accession>A0A382ND01</accession>
<keyword evidence="1" id="KW-1133">Transmembrane helix</keyword>
<feature type="transmembrane region" description="Helical" evidence="1">
    <location>
        <begin position="12"/>
        <end position="29"/>
    </location>
</feature>
<feature type="non-terminal residue" evidence="2">
    <location>
        <position position="32"/>
    </location>
</feature>
<evidence type="ECO:0000256" key="1">
    <source>
        <dbReference type="SAM" id="Phobius"/>
    </source>
</evidence>
<organism evidence="2">
    <name type="scientific">marine metagenome</name>
    <dbReference type="NCBI Taxonomy" id="408172"/>
    <lineage>
        <taxon>unclassified sequences</taxon>
        <taxon>metagenomes</taxon>
        <taxon>ecological metagenomes</taxon>
    </lineage>
</organism>